<reference evidence="4 5" key="1">
    <citation type="submission" date="2024-08" db="EMBL/GenBank/DDBJ databases">
        <authorList>
            <person name="Lu H."/>
        </authorList>
    </citation>
    <scope>NUCLEOTIDE SEQUENCE [LARGE SCALE GENOMIC DNA]</scope>
    <source>
        <strain evidence="4 5">BYS78W</strain>
    </source>
</reference>
<dbReference type="EMBL" id="JBIGIC010000004">
    <property type="protein sequence ID" value="MFG6486871.1"/>
    <property type="molecule type" value="Genomic_DNA"/>
</dbReference>
<feature type="domain" description="Cellulose-binding Sde182 nucleoside hydrolase-like" evidence="2">
    <location>
        <begin position="34"/>
        <end position="292"/>
    </location>
</feature>
<protein>
    <submittedName>
        <fullName evidence="4">Nucleoside hydrolase-like domain-containing protein</fullName>
    </submittedName>
</protein>
<dbReference type="InterPro" id="IPR011483">
    <property type="entry name" value="Sde182_NH-like"/>
</dbReference>
<dbReference type="InterPro" id="IPR048527">
    <property type="entry name" value="Sde182_C"/>
</dbReference>
<sequence>MNLGRAMAWLALMCMASWAAPAWSAEAPARERVRLVVLTDIENEPDDTQSLVRLLLYANDIDLRGLVATTSVHMKDSIHPASIERVIDRYAQVLPRLRQHDKAYPDAAALRALVRGGQPAYGMAAVGEGHDTPGSDLILQQLASPDPRPLWVAVWGGANTLAQALWRLSEKGDAAALARAVATLRVHTISDQDDSGAWLRRRFPGLFYIVSPGGYGNAVWGAINQVVPGIDNHRVGNAWLAQNIQQGHGPLGAAYPDVAYGMEGDTPSFLGLIPNGLNAPEHPDWGGWGGRYENYTPRLEDTDPQGFNGGVPVEAETRPIWTNAKDRYRPFVAADFGRAVKPSEQVFEDAKVTLWRWRDDFQNDFAARIGWTTLPVAQANHPPEVRLAQPDRLTVPGGSWVTLDASASSDPDGDSLSFLWFHYPEAGSGRTPLVLGTENLARIRFQVPAVSQTETAHIILRVTDKGSPALSRYRRIVLTLTPGG</sequence>
<dbReference type="Pfam" id="PF21027">
    <property type="entry name" value="Sde0182_C"/>
    <property type="match status" value="1"/>
</dbReference>
<gene>
    <name evidence="4" type="ORF">ACG04R_09320</name>
</gene>
<dbReference type="RefSeq" id="WP_394408608.1">
    <property type="nucleotide sequence ID" value="NZ_JBIGIC010000004.1"/>
</dbReference>
<dbReference type="InterPro" id="IPR013783">
    <property type="entry name" value="Ig-like_fold"/>
</dbReference>
<dbReference type="Proteomes" id="UP001606134">
    <property type="component" value="Unassembled WGS sequence"/>
</dbReference>
<evidence type="ECO:0000313" key="5">
    <source>
        <dbReference type="Proteomes" id="UP001606134"/>
    </source>
</evidence>
<accession>A0ABW7HAW6</accession>
<organism evidence="4 5">
    <name type="scientific">Pelomonas candidula</name>
    <dbReference type="NCBI Taxonomy" id="3299025"/>
    <lineage>
        <taxon>Bacteria</taxon>
        <taxon>Pseudomonadati</taxon>
        <taxon>Pseudomonadota</taxon>
        <taxon>Betaproteobacteria</taxon>
        <taxon>Burkholderiales</taxon>
        <taxon>Sphaerotilaceae</taxon>
        <taxon>Roseateles</taxon>
    </lineage>
</organism>
<feature type="signal peptide" evidence="1">
    <location>
        <begin position="1"/>
        <end position="19"/>
    </location>
</feature>
<dbReference type="Gene3D" id="3.90.245.10">
    <property type="entry name" value="Ribonucleoside hydrolase-like"/>
    <property type="match status" value="1"/>
</dbReference>
<keyword evidence="5" id="KW-1185">Reference proteome</keyword>
<proteinExistence type="predicted"/>
<keyword evidence="1" id="KW-0732">Signal</keyword>
<dbReference type="Pfam" id="PF07632">
    <property type="entry name" value="Sde182_NH-like"/>
    <property type="match status" value="1"/>
</dbReference>
<dbReference type="Gene3D" id="2.60.40.10">
    <property type="entry name" value="Immunoglobulins"/>
    <property type="match status" value="1"/>
</dbReference>
<feature type="chain" id="PRO_5047463869" evidence="1">
    <location>
        <begin position="20"/>
        <end position="484"/>
    </location>
</feature>
<evidence type="ECO:0000256" key="1">
    <source>
        <dbReference type="SAM" id="SignalP"/>
    </source>
</evidence>
<dbReference type="SUPFAM" id="SSF53590">
    <property type="entry name" value="Nucleoside hydrolase"/>
    <property type="match status" value="1"/>
</dbReference>
<evidence type="ECO:0000259" key="3">
    <source>
        <dbReference type="Pfam" id="PF21027"/>
    </source>
</evidence>
<evidence type="ECO:0000259" key="2">
    <source>
        <dbReference type="Pfam" id="PF07632"/>
    </source>
</evidence>
<evidence type="ECO:0000313" key="4">
    <source>
        <dbReference type="EMBL" id="MFG6486871.1"/>
    </source>
</evidence>
<dbReference type="InterPro" id="IPR036452">
    <property type="entry name" value="Ribo_hydro-like"/>
</dbReference>
<name>A0ABW7HAW6_9BURK</name>
<comment type="caution">
    <text evidence="4">The sequence shown here is derived from an EMBL/GenBank/DDBJ whole genome shotgun (WGS) entry which is preliminary data.</text>
</comment>
<feature type="domain" description="Cellulose-binding Sde182 C-terminal" evidence="3">
    <location>
        <begin position="401"/>
        <end position="479"/>
    </location>
</feature>